<proteinExistence type="predicted"/>
<dbReference type="EnsemblMetazoa" id="Aqu2.1.14253_001">
    <property type="protein sequence ID" value="Aqu2.1.14253_001"/>
    <property type="gene ID" value="Aqu2.1.14253"/>
</dbReference>
<sequence length="132" mass="15245">SYTRLFYVSSDAKDYQEEYKDSSMYRYVDFHVNSITLDITMPPAPGPITTPTTTEGGIIMKIISINEENKGRERKVQVRVDKRITLAQLKEELVPLIGVPPTGFIVYEIRNNKEYEMERLDETLKHIRSGSE</sequence>
<organism evidence="1">
    <name type="scientific">Amphimedon queenslandica</name>
    <name type="common">Sponge</name>
    <dbReference type="NCBI Taxonomy" id="400682"/>
    <lineage>
        <taxon>Eukaryota</taxon>
        <taxon>Metazoa</taxon>
        <taxon>Porifera</taxon>
        <taxon>Demospongiae</taxon>
        <taxon>Heteroscleromorpha</taxon>
        <taxon>Haplosclerida</taxon>
        <taxon>Niphatidae</taxon>
        <taxon>Amphimedon</taxon>
    </lineage>
</organism>
<accession>A0A1X7THQ0</accession>
<evidence type="ECO:0000313" key="1">
    <source>
        <dbReference type="EnsemblMetazoa" id="Aqu2.1.14253_001"/>
    </source>
</evidence>
<dbReference type="InParanoid" id="A0A1X7THQ0"/>
<name>A0A1X7THQ0_AMPQE</name>
<dbReference type="AlphaFoldDB" id="A0A1X7THQ0"/>
<reference evidence="1" key="1">
    <citation type="submission" date="2017-05" db="UniProtKB">
        <authorList>
            <consortium name="EnsemblMetazoa"/>
        </authorList>
    </citation>
    <scope>IDENTIFICATION</scope>
</reference>
<evidence type="ECO:0008006" key="2">
    <source>
        <dbReference type="Google" id="ProtNLM"/>
    </source>
</evidence>
<protein>
    <recommendedName>
        <fullName evidence="2">Ubiquitin-like domain-containing protein</fullName>
    </recommendedName>
</protein>